<evidence type="ECO:0000313" key="3">
    <source>
        <dbReference type="Proteomes" id="UP001432027"/>
    </source>
</evidence>
<proteinExistence type="predicted"/>
<sequence>LFAGTIRENICLGRFFSDRKIEQACKTANAHEFINTLDKGIDTMLGPSGVSLSGGQKQRIAIARAIITDPRLLLHDEATSALDTQSERIVQEALDNVTHGRSTIVVAHRLSTIENVDQVI</sequence>
<dbReference type="PANTHER" id="PTHR24221">
    <property type="entry name" value="ATP-BINDING CASSETTE SUB-FAMILY B"/>
    <property type="match status" value="1"/>
</dbReference>
<feature type="non-terminal residue" evidence="2">
    <location>
        <position position="1"/>
    </location>
</feature>
<organism evidence="2 3">
    <name type="scientific">Pristionchus entomophagus</name>
    <dbReference type="NCBI Taxonomy" id="358040"/>
    <lineage>
        <taxon>Eukaryota</taxon>
        <taxon>Metazoa</taxon>
        <taxon>Ecdysozoa</taxon>
        <taxon>Nematoda</taxon>
        <taxon>Chromadorea</taxon>
        <taxon>Rhabditida</taxon>
        <taxon>Rhabditina</taxon>
        <taxon>Diplogasteromorpha</taxon>
        <taxon>Diplogasteroidea</taxon>
        <taxon>Neodiplogasteridae</taxon>
        <taxon>Pristionchus</taxon>
    </lineage>
</organism>
<gene>
    <name evidence="2" type="ORF">PENTCL1PPCAC_21527</name>
</gene>
<feature type="non-terminal residue" evidence="2">
    <location>
        <position position="120"/>
    </location>
</feature>
<reference evidence="2" key="1">
    <citation type="submission" date="2023-10" db="EMBL/GenBank/DDBJ databases">
        <title>Genome assembly of Pristionchus species.</title>
        <authorList>
            <person name="Yoshida K."/>
            <person name="Sommer R.J."/>
        </authorList>
    </citation>
    <scope>NUCLEOTIDE SEQUENCE</scope>
    <source>
        <strain evidence="2">RS0144</strain>
    </source>
</reference>
<dbReference type="Proteomes" id="UP001432027">
    <property type="component" value="Unassembled WGS sequence"/>
</dbReference>
<dbReference type="EMBL" id="BTSX01000005">
    <property type="protein sequence ID" value="GMS99352.1"/>
    <property type="molecule type" value="Genomic_DNA"/>
</dbReference>
<dbReference type="GO" id="GO:0016887">
    <property type="term" value="F:ATP hydrolysis activity"/>
    <property type="evidence" value="ECO:0007669"/>
    <property type="project" value="InterPro"/>
</dbReference>
<dbReference type="InterPro" id="IPR027417">
    <property type="entry name" value="P-loop_NTPase"/>
</dbReference>
<dbReference type="GO" id="GO:0042626">
    <property type="term" value="F:ATPase-coupled transmembrane transporter activity"/>
    <property type="evidence" value="ECO:0007669"/>
    <property type="project" value="TreeGrafter"/>
</dbReference>
<dbReference type="PANTHER" id="PTHR24221:SF503">
    <property type="entry name" value="MITOCHONDRIAL POTASSIUM CHANNEL ATP-BINDING SUBUNIT"/>
    <property type="match status" value="1"/>
</dbReference>
<dbReference type="Pfam" id="PF00005">
    <property type="entry name" value="ABC_tran"/>
    <property type="match status" value="1"/>
</dbReference>
<accession>A0AAV5TYU4</accession>
<dbReference type="InterPro" id="IPR003439">
    <property type="entry name" value="ABC_transporter-like_ATP-bd"/>
</dbReference>
<protein>
    <recommendedName>
        <fullName evidence="1">ABC transporter domain-containing protein</fullName>
    </recommendedName>
</protein>
<dbReference type="Gene3D" id="3.40.50.300">
    <property type="entry name" value="P-loop containing nucleotide triphosphate hydrolases"/>
    <property type="match status" value="1"/>
</dbReference>
<comment type="caution">
    <text evidence="2">The sequence shown here is derived from an EMBL/GenBank/DDBJ whole genome shotgun (WGS) entry which is preliminary data.</text>
</comment>
<name>A0AAV5TYU4_9BILA</name>
<dbReference type="InterPro" id="IPR039421">
    <property type="entry name" value="Type_1_exporter"/>
</dbReference>
<dbReference type="AlphaFoldDB" id="A0AAV5TYU4"/>
<feature type="domain" description="ABC transporter" evidence="1">
    <location>
        <begin position="7"/>
        <end position="80"/>
    </location>
</feature>
<keyword evidence="3" id="KW-1185">Reference proteome</keyword>
<dbReference type="GO" id="GO:0005524">
    <property type="term" value="F:ATP binding"/>
    <property type="evidence" value="ECO:0007669"/>
    <property type="project" value="InterPro"/>
</dbReference>
<evidence type="ECO:0000259" key="1">
    <source>
        <dbReference type="Pfam" id="PF00005"/>
    </source>
</evidence>
<evidence type="ECO:0000313" key="2">
    <source>
        <dbReference type="EMBL" id="GMS99352.1"/>
    </source>
</evidence>
<dbReference type="SUPFAM" id="SSF52540">
    <property type="entry name" value="P-loop containing nucleoside triphosphate hydrolases"/>
    <property type="match status" value="1"/>
</dbReference>
<dbReference type="GO" id="GO:0016020">
    <property type="term" value="C:membrane"/>
    <property type="evidence" value="ECO:0007669"/>
    <property type="project" value="TreeGrafter"/>
</dbReference>